<organism evidence="2">
    <name type="scientific">marine sediment metagenome</name>
    <dbReference type="NCBI Taxonomy" id="412755"/>
    <lineage>
        <taxon>unclassified sequences</taxon>
        <taxon>metagenomes</taxon>
        <taxon>ecological metagenomes</taxon>
    </lineage>
</organism>
<protein>
    <recommendedName>
        <fullName evidence="1">NAD(P)-binding domain-containing protein</fullName>
    </recommendedName>
</protein>
<gene>
    <name evidence="2" type="ORF">S01H1_24728</name>
</gene>
<feature type="non-terminal residue" evidence="2">
    <location>
        <position position="104"/>
    </location>
</feature>
<proteinExistence type="predicted"/>
<feature type="domain" description="NAD(P)-binding" evidence="1">
    <location>
        <begin position="7"/>
        <end position="104"/>
    </location>
</feature>
<evidence type="ECO:0000259" key="1">
    <source>
        <dbReference type="Pfam" id="PF16363"/>
    </source>
</evidence>
<dbReference type="PANTHER" id="PTHR43000">
    <property type="entry name" value="DTDP-D-GLUCOSE 4,6-DEHYDRATASE-RELATED"/>
    <property type="match status" value="1"/>
</dbReference>
<name>X0UER3_9ZZZZ</name>
<evidence type="ECO:0000313" key="2">
    <source>
        <dbReference type="EMBL" id="GAF97801.1"/>
    </source>
</evidence>
<dbReference type="AlphaFoldDB" id="X0UER3"/>
<sequence>MGRKKILVTGGAGFIGSHFVRLALSRGYEVTNLDALRYSGNLKNLEDVEENTKYLFIHGDICRPDEVRKAIEGCSFLVNFAAETHVDRAILAADVFVRTDVVGT</sequence>
<reference evidence="2" key="1">
    <citation type="journal article" date="2014" name="Front. Microbiol.">
        <title>High frequency of phylogenetically diverse reductive dehalogenase-homologous genes in deep subseafloor sedimentary metagenomes.</title>
        <authorList>
            <person name="Kawai M."/>
            <person name="Futagami T."/>
            <person name="Toyoda A."/>
            <person name="Takaki Y."/>
            <person name="Nishi S."/>
            <person name="Hori S."/>
            <person name="Arai W."/>
            <person name="Tsubouchi T."/>
            <person name="Morono Y."/>
            <person name="Uchiyama I."/>
            <person name="Ito T."/>
            <person name="Fujiyama A."/>
            <person name="Inagaki F."/>
            <person name="Takami H."/>
        </authorList>
    </citation>
    <scope>NUCLEOTIDE SEQUENCE</scope>
    <source>
        <strain evidence="2">Expedition CK06-06</strain>
    </source>
</reference>
<comment type="caution">
    <text evidence="2">The sequence shown here is derived from an EMBL/GenBank/DDBJ whole genome shotgun (WGS) entry which is preliminary data.</text>
</comment>
<dbReference type="InterPro" id="IPR036291">
    <property type="entry name" value="NAD(P)-bd_dom_sf"/>
</dbReference>
<dbReference type="InterPro" id="IPR016040">
    <property type="entry name" value="NAD(P)-bd_dom"/>
</dbReference>
<dbReference type="SUPFAM" id="SSF51735">
    <property type="entry name" value="NAD(P)-binding Rossmann-fold domains"/>
    <property type="match status" value="1"/>
</dbReference>
<dbReference type="EMBL" id="BARS01014886">
    <property type="protein sequence ID" value="GAF97801.1"/>
    <property type="molecule type" value="Genomic_DNA"/>
</dbReference>
<accession>X0UER3</accession>
<dbReference type="Gene3D" id="3.40.50.720">
    <property type="entry name" value="NAD(P)-binding Rossmann-like Domain"/>
    <property type="match status" value="1"/>
</dbReference>
<dbReference type="Pfam" id="PF16363">
    <property type="entry name" value="GDP_Man_Dehyd"/>
    <property type="match status" value="1"/>
</dbReference>